<dbReference type="InterPro" id="IPR000214">
    <property type="entry name" value="Znf_DNA_glyclase/AP_lyase"/>
</dbReference>
<dbReference type="GO" id="GO:0034039">
    <property type="term" value="F:8-oxo-7,8-dihydroguanine DNA N-glycosylase activity"/>
    <property type="evidence" value="ECO:0007669"/>
    <property type="project" value="TreeGrafter"/>
</dbReference>
<accession>A0AAX4HK17</accession>
<evidence type="ECO:0000256" key="1">
    <source>
        <dbReference type="ARBA" id="ARBA00001668"/>
    </source>
</evidence>
<dbReference type="InterPro" id="IPR010979">
    <property type="entry name" value="Ribosomal_uS13-like_H2TH"/>
</dbReference>
<reference evidence="17 18" key="1">
    <citation type="submission" date="2023-11" db="EMBL/GenBank/DDBJ databases">
        <title>Peredibacter starrii A3.12.</title>
        <authorList>
            <person name="Mitchell R.J."/>
        </authorList>
    </citation>
    <scope>NUCLEOTIDE SEQUENCE [LARGE SCALE GENOMIC DNA]</scope>
    <source>
        <strain evidence="17 18">A3.12</strain>
    </source>
</reference>
<dbReference type="AlphaFoldDB" id="A0AAX4HK17"/>
<dbReference type="InterPro" id="IPR015886">
    <property type="entry name" value="H2TH_FPG"/>
</dbReference>
<keyword evidence="8" id="KW-0862">Zinc</keyword>
<evidence type="ECO:0000313" key="17">
    <source>
        <dbReference type="EMBL" id="WPU63584.1"/>
    </source>
</evidence>
<evidence type="ECO:0000256" key="2">
    <source>
        <dbReference type="ARBA" id="ARBA00001947"/>
    </source>
</evidence>
<evidence type="ECO:0000256" key="3">
    <source>
        <dbReference type="ARBA" id="ARBA00009409"/>
    </source>
</evidence>
<evidence type="ECO:0000256" key="14">
    <source>
        <dbReference type="PROSITE-ProRule" id="PRU00391"/>
    </source>
</evidence>
<sequence length="267" mass="30134">MPELPEVETIRSQLSEYLPLKIDSVSTTPQLKQNILHTDLDLTGKTLVTIKRKGKMLDFIFDDGSHLLSHLGMTGTWLIGETIKATKHTHLTLKGPNYTLAYDDPRRFGHMYYYSAEEAALKLAELGLDLADPEFDIEYLTNAIKRYPERALKVTLLDQKLFAGSGNYIANEICARAGIRPTRKCKQIKKDEFPKILNAIKQVLEPALQSGGTTFQGGYRDSTGEYGQGVQHLVVFYQKTCQLCKKTPVKKIILAQRGTYYCPKCQK</sequence>
<dbReference type="Gene3D" id="1.10.8.50">
    <property type="match status" value="1"/>
</dbReference>
<evidence type="ECO:0000256" key="4">
    <source>
        <dbReference type="ARBA" id="ARBA00022723"/>
    </source>
</evidence>
<gene>
    <name evidence="17" type="ORF">SOO65_12880</name>
</gene>
<proteinExistence type="inferred from homology"/>
<keyword evidence="13" id="KW-0326">Glycosidase</keyword>
<dbReference type="Gene3D" id="3.20.190.10">
    <property type="entry name" value="MutM-like, N-terminal"/>
    <property type="match status" value="1"/>
</dbReference>
<dbReference type="SUPFAM" id="SSF46946">
    <property type="entry name" value="S13-like H2TH domain"/>
    <property type="match status" value="1"/>
</dbReference>
<keyword evidence="10" id="KW-0234">DNA repair</keyword>
<dbReference type="GO" id="GO:0016829">
    <property type="term" value="F:lyase activity"/>
    <property type="evidence" value="ECO:0007669"/>
    <property type="project" value="UniProtKB-KW"/>
</dbReference>
<dbReference type="PROSITE" id="PS51066">
    <property type="entry name" value="ZF_FPG_2"/>
    <property type="match status" value="1"/>
</dbReference>
<dbReference type="Pfam" id="PF01149">
    <property type="entry name" value="Fapy_DNA_glyco"/>
    <property type="match status" value="1"/>
</dbReference>
<dbReference type="GO" id="GO:0006284">
    <property type="term" value="P:base-excision repair"/>
    <property type="evidence" value="ECO:0007669"/>
    <property type="project" value="InterPro"/>
</dbReference>
<dbReference type="InterPro" id="IPR010663">
    <property type="entry name" value="Znf_FPG/IleRS"/>
</dbReference>
<dbReference type="SMART" id="SM00898">
    <property type="entry name" value="Fapy_DNA_glyco"/>
    <property type="match status" value="1"/>
</dbReference>
<evidence type="ECO:0000256" key="11">
    <source>
        <dbReference type="ARBA" id="ARBA00023239"/>
    </source>
</evidence>
<dbReference type="KEGG" id="psti:SOO65_12880"/>
<keyword evidence="5" id="KW-0227">DNA damage</keyword>
<evidence type="ECO:0000256" key="12">
    <source>
        <dbReference type="ARBA" id="ARBA00023268"/>
    </source>
</evidence>
<feature type="domain" description="Formamidopyrimidine-DNA glycosylase catalytic" evidence="16">
    <location>
        <begin position="2"/>
        <end position="109"/>
    </location>
</feature>
<keyword evidence="12" id="KW-0511">Multifunctional enzyme</keyword>
<dbReference type="Proteomes" id="UP001324634">
    <property type="component" value="Chromosome"/>
</dbReference>
<dbReference type="PANTHER" id="PTHR22993:SF9">
    <property type="entry name" value="FORMAMIDOPYRIMIDINE-DNA GLYCOSYLASE"/>
    <property type="match status" value="1"/>
</dbReference>
<comment type="similarity">
    <text evidence="3">Belongs to the FPG family.</text>
</comment>
<dbReference type="SMART" id="SM01232">
    <property type="entry name" value="H2TH"/>
    <property type="match status" value="1"/>
</dbReference>
<evidence type="ECO:0000256" key="6">
    <source>
        <dbReference type="ARBA" id="ARBA00022771"/>
    </source>
</evidence>
<evidence type="ECO:0000313" key="18">
    <source>
        <dbReference type="Proteomes" id="UP001324634"/>
    </source>
</evidence>
<keyword evidence="6 14" id="KW-0863">Zinc-finger</keyword>
<evidence type="ECO:0000256" key="7">
    <source>
        <dbReference type="ARBA" id="ARBA00022801"/>
    </source>
</evidence>
<comment type="cofactor">
    <cofactor evidence="2">
        <name>Zn(2+)</name>
        <dbReference type="ChEBI" id="CHEBI:29105"/>
    </cofactor>
</comment>
<dbReference type="Pfam" id="PF06827">
    <property type="entry name" value="zf-FPG_IleRS"/>
    <property type="match status" value="1"/>
</dbReference>
<evidence type="ECO:0000256" key="10">
    <source>
        <dbReference type="ARBA" id="ARBA00023204"/>
    </source>
</evidence>
<comment type="catalytic activity">
    <reaction evidence="1">
        <text>Hydrolysis of DNA containing ring-opened 7-methylguanine residues, releasing 2,6-diamino-4-hydroxy-5-(N-methyl)formamidopyrimidine.</text>
        <dbReference type="EC" id="3.2.2.23"/>
    </reaction>
</comment>
<dbReference type="GO" id="GO:0003684">
    <property type="term" value="F:damaged DNA binding"/>
    <property type="evidence" value="ECO:0007669"/>
    <property type="project" value="InterPro"/>
</dbReference>
<name>A0AAX4HK17_9BACT</name>
<dbReference type="PROSITE" id="PS51068">
    <property type="entry name" value="FPG_CAT"/>
    <property type="match status" value="1"/>
</dbReference>
<dbReference type="CDD" id="cd08966">
    <property type="entry name" value="EcFpg-like_N"/>
    <property type="match status" value="1"/>
</dbReference>
<dbReference type="GO" id="GO:0008270">
    <property type="term" value="F:zinc ion binding"/>
    <property type="evidence" value="ECO:0007669"/>
    <property type="project" value="UniProtKB-KW"/>
</dbReference>
<evidence type="ECO:0000256" key="8">
    <source>
        <dbReference type="ARBA" id="ARBA00022833"/>
    </source>
</evidence>
<evidence type="ECO:0000259" key="15">
    <source>
        <dbReference type="PROSITE" id="PS51066"/>
    </source>
</evidence>
<evidence type="ECO:0000256" key="5">
    <source>
        <dbReference type="ARBA" id="ARBA00022763"/>
    </source>
</evidence>
<evidence type="ECO:0000256" key="13">
    <source>
        <dbReference type="ARBA" id="ARBA00023295"/>
    </source>
</evidence>
<dbReference type="InterPro" id="IPR012319">
    <property type="entry name" value="FPG_cat"/>
</dbReference>
<dbReference type="EMBL" id="CP139487">
    <property type="protein sequence ID" value="WPU63584.1"/>
    <property type="molecule type" value="Genomic_DNA"/>
</dbReference>
<dbReference type="SUPFAM" id="SSF81624">
    <property type="entry name" value="N-terminal domain of MutM-like DNA repair proteins"/>
    <property type="match status" value="1"/>
</dbReference>
<dbReference type="InterPro" id="IPR035937">
    <property type="entry name" value="FPG_N"/>
</dbReference>
<keyword evidence="9" id="KW-0238">DNA-binding</keyword>
<dbReference type="PANTHER" id="PTHR22993">
    <property type="entry name" value="FORMAMIDOPYRIMIDINE-DNA GLYCOSYLASE"/>
    <property type="match status" value="1"/>
</dbReference>
<keyword evidence="11" id="KW-0456">Lyase</keyword>
<keyword evidence="18" id="KW-1185">Reference proteome</keyword>
<keyword evidence="4" id="KW-0479">Metal-binding</keyword>
<protein>
    <submittedName>
        <fullName evidence="17">DNA-formamidopyrimidine glycosylase family protein</fullName>
    </submittedName>
</protein>
<dbReference type="RefSeq" id="WP_321390550.1">
    <property type="nucleotide sequence ID" value="NZ_CP139487.1"/>
</dbReference>
<organism evidence="17 18">
    <name type="scientific">Peredibacter starrii</name>
    <dbReference type="NCBI Taxonomy" id="28202"/>
    <lineage>
        <taxon>Bacteria</taxon>
        <taxon>Pseudomonadati</taxon>
        <taxon>Bdellovibrionota</taxon>
        <taxon>Bacteriovoracia</taxon>
        <taxon>Bacteriovoracales</taxon>
        <taxon>Bacteriovoracaceae</taxon>
        <taxon>Peredibacter</taxon>
    </lineage>
</organism>
<evidence type="ECO:0000256" key="9">
    <source>
        <dbReference type="ARBA" id="ARBA00023125"/>
    </source>
</evidence>
<dbReference type="Pfam" id="PF06831">
    <property type="entry name" value="H2TH"/>
    <property type="match status" value="1"/>
</dbReference>
<feature type="domain" description="FPG-type" evidence="15">
    <location>
        <begin position="235"/>
        <end position="267"/>
    </location>
</feature>
<dbReference type="GO" id="GO:0003906">
    <property type="term" value="F:DNA-(apurinic or apyrimidinic site) endonuclease activity"/>
    <property type="evidence" value="ECO:0007669"/>
    <property type="project" value="InterPro"/>
</dbReference>
<evidence type="ECO:0000259" key="16">
    <source>
        <dbReference type="PROSITE" id="PS51068"/>
    </source>
</evidence>
<dbReference type="SUPFAM" id="SSF57716">
    <property type="entry name" value="Glucocorticoid receptor-like (DNA-binding domain)"/>
    <property type="match status" value="1"/>
</dbReference>
<keyword evidence="7" id="KW-0378">Hydrolase</keyword>